<dbReference type="EMBL" id="MU154821">
    <property type="protein sequence ID" value="KAF9487102.1"/>
    <property type="molecule type" value="Genomic_DNA"/>
</dbReference>
<name>A0A9P6D160_PLEER</name>
<feature type="region of interest" description="Disordered" evidence="1">
    <location>
        <begin position="175"/>
        <end position="219"/>
    </location>
</feature>
<evidence type="ECO:0000313" key="2">
    <source>
        <dbReference type="EMBL" id="KAF9487102.1"/>
    </source>
</evidence>
<comment type="caution">
    <text evidence="2">The sequence shown here is derived from an EMBL/GenBank/DDBJ whole genome shotgun (WGS) entry which is preliminary data.</text>
</comment>
<sequence length="320" mass="33106">MSAHNTFDSHSSSRFDLLRGSTINQISSVHSDSSAANSDSLTLMLQSPPLYSGRFFEVDGHCGPQQPATLKSLHGPQLQQGSLNLGLDASGSYAGANIFLELDASAKTELEVHAVAEVATATHQGSPGSVPASIESPALTQPSITEAPNTTAISMIGSTSSTSTFALSPSVSSDSETSSLLPTSSSAPIFTTTGPRVTDAPSTTFESSSSNPVSTSQVDVDSGASSLVSGCFDISAGFDVNAGADASFFGLFKADKKISLFSKQFNLFKECFGEQANARRGLRTKARFLGRRAGLACSLPGIKPEPLADQVIDADAIKAV</sequence>
<proteinExistence type="predicted"/>
<organism evidence="2 3">
    <name type="scientific">Pleurotus eryngii</name>
    <name type="common">Boletus of the steppes</name>
    <dbReference type="NCBI Taxonomy" id="5323"/>
    <lineage>
        <taxon>Eukaryota</taxon>
        <taxon>Fungi</taxon>
        <taxon>Dikarya</taxon>
        <taxon>Basidiomycota</taxon>
        <taxon>Agaricomycotina</taxon>
        <taxon>Agaricomycetes</taxon>
        <taxon>Agaricomycetidae</taxon>
        <taxon>Agaricales</taxon>
        <taxon>Pleurotineae</taxon>
        <taxon>Pleurotaceae</taxon>
        <taxon>Pleurotus</taxon>
    </lineage>
</organism>
<dbReference type="Proteomes" id="UP000807025">
    <property type="component" value="Unassembled WGS sequence"/>
</dbReference>
<evidence type="ECO:0000256" key="1">
    <source>
        <dbReference type="SAM" id="MobiDB-lite"/>
    </source>
</evidence>
<reference evidence="2" key="1">
    <citation type="submission" date="2020-11" db="EMBL/GenBank/DDBJ databases">
        <authorList>
            <consortium name="DOE Joint Genome Institute"/>
            <person name="Ahrendt S."/>
            <person name="Riley R."/>
            <person name="Andreopoulos W."/>
            <person name="Labutti K."/>
            <person name="Pangilinan J."/>
            <person name="Ruiz-Duenas F.J."/>
            <person name="Barrasa J.M."/>
            <person name="Sanchez-Garcia M."/>
            <person name="Camarero S."/>
            <person name="Miyauchi S."/>
            <person name="Serrano A."/>
            <person name="Linde D."/>
            <person name="Babiker R."/>
            <person name="Drula E."/>
            <person name="Ayuso-Fernandez I."/>
            <person name="Pacheco R."/>
            <person name="Padilla G."/>
            <person name="Ferreira P."/>
            <person name="Barriuso J."/>
            <person name="Kellner H."/>
            <person name="Castanera R."/>
            <person name="Alfaro M."/>
            <person name="Ramirez L."/>
            <person name="Pisabarro A.G."/>
            <person name="Kuo A."/>
            <person name="Tritt A."/>
            <person name="Lipzen A."/>
            <person name="He G."/>
            <person name="Yan M."/>
            <person name="Ng V."/>
            <person name="Cullen D."/>
            <person name="Martin F."/>
            <person name="Rosso M.-N."/>
            <person name="Henrissat B."/>
            <person name="Hibbett D."/>
            <person name="Martinez A.T."/>
            <person name="Grigoriev I.V."/>
        </authorList>
    </citation>
    <scope>NUCLEOTIDE SEQUENCE</scope>
    <source>
        <strain evidence="2">ATCC 90797</strain>
    </source>
</reference>
<feature type="compositionally biased region" description="Low complexity" evidence="1">
    <location>
        <begin position="202"/>
        <end position="216"/>
    </location>
</feature>
<dbReference type="AlphaFoldDB" id="A0A9P6D160"/>
<gene>
    <name evidence="2" type="ORF">BDN71DRAFT_1514302</name>
</gene>
<keyword evidence="3" id="KW-1185">Reference proteome</keyword>
<evidence type="ECO:0000313" key="3">
    <source>
        <dbReference type="Proteomes" id="UP000807025"/>
    </source>
</evidence>
<feature type="compositionally biased region" description="Low complexity" evidence="1">
    <location>
        <begin position="175"/>
        <end position="186"/>
    </location>
</feature>
<accession>A0A9P6D160</accession>
<protein>
    <submittedName>
        <fullName evidence="2">Uncharacterized protein</fullName>
    </submittedName>
</protein>
<dbReference type="OrthoDB" id="73875at2759"/>